<keyword evidence="3" id="KW-1185">Reference proteome</keyword>
<evidence type="ECO:0000256" key="1">
    <source>
        <dbReference type="SAM" id="SignalP"/>
    </source>
</evidence>
<comment type="caution">
    <text evidence="2">The sequence shown here is derived from an EMBL/GenBank/DDBJ whole genome shotgun (WGS) entry which is preliminary data.</text>
</comment>
<accession>A0A497YFE2</accession>
<dbReference type="EMBL" id="RCCP01000002">
    <property type="protein sequence ID" value="RLJ87034.1"/>
    <property type="molecule type" value="Genomic_DNA"/>
</dbReference>
<evidence type="ECO:0000313" key="2">
    <source>
        <dbReference type="EMBL" id="RLJ87034.1"/>
    </source>
</evidence>
<name>A0A497YFE2_9BACL</name>
<feature type="chain" id="PRO_5019773959" description="Lipoprotein" evidence="1">
    <location>
        <begin position="25"/>
        <end position="247"/>
    </location>
</feature>
<dbReference type="RefSeq" id="WP_121299870.1">
    <property type="nucleotide sequence ID" value="NZ_QBEW01000012.1"/>
</dbReference>
<dbReference type="AlphaFoldDB" id="A0A497YFE2"/>
<gene>
    <name evidence="2" type="ORF">DFR62_1832</name>
</gene>
<organism evidence="2 3">
    <name type="scientific">Planococcus citreus</name>
    <dbReference type="NCBI Taxonomy" id="1373"/>
    <lineage>
        <taxon>Bacteria</taxon>
        <taxon>Bacillati</taxon>
        <taxon>Bacillota</taxon>
        <taxon>Bacilli</taxon>
        <taxon>Bacillales</taxon>
        <taxon>Caryophanaceae</taxon>
        <taxon>Planococcus</taxon>
    </lineage>
</organism>
<proteinExistence type="predicted"/>
<evidence type="ECO:0008006" key="4">
    <source>
        <dbReference type="Google" id="ProtNLM"/>
    </source>
</evidence>
<sequence length="247" mass="28041">MMKPFVPVMSIMMSIFLCSGCSSAPDGLEKVEGTGLTFSENFNVYDGLNEREHVEFYKPAEAQPLPPSILGEHHLLEKGIDSDLLPFEVDEENAYVVTSEDRTGKVTHQVQLSYLGKSEEGNLDEFFIVSVTEMDENPVENYEVAEATDSVGNRFEKQELSGDDFIFQQVLTTNSALLYRYYEYDAEEEKLNVVGTAANEFYSYHDGFVYHVGYLIDRQKNTEKVQDNMLNLTRTIILGKDLVHQGR</sequence>
<feature type="signal peptide" evidence="1">
    <location>
        <begin position="1"/>
        <end position="24"/>
    </location>
</feature>
<evidence type="ECO:0000313" key="3">
    <source>
        <dbReference type="Proteomes" id="UP000280791"/>
    </source>
</evidence>
<protein>
    <recommendedName>
        <fullName evidence="4">Lipoprotein</fullName>
    </recommendedName>
</protein>
<keyword evidence="1" id="KW-0732">Signal</keyword>
<reference evidence="2 3" key="1">
    <citation type="submission" date="2018-10" db="EMBL/GenBank/DDBJ databases">
        <title>Genomic Encyclopedia of Type Strains, Phase IV (KMG-IV): sequencing the most valuable type-strain genomes for metagenomic binning, comparative biology and taxonomic classification.</title>
        <authorList>
            <person name="Goeker M."/>
        </authorList>
    </citation>
    <scope>NUCLEOTIDE SEQUENCE [LARGE SCALE GENOMIC DNA]</scope>
    <source>
        <strain evidence="2 3">DSM 20549</strain>
    </source>
</reference>
<dbReference type="OrthoDB" id="1116171at2"/>
<dbReference type="Proteomes" id="UP000280791">
    <property type="component" value="Unassembled WGS sequence"/>
</dbReference>